<name>A0ACB5UA68_AMBMO</name>
<reference evidence="1" key="1">
    <citation type="submission" date="2023-04" db="EMBL/GenBank/DDBJ databases">
        <title>Ambrosiozyma monospora NBRC 10751.</title>
        <authorList>
            <person name="Ichikawa N."/>
            <person name="Sato H."/>
            <person name="Tonouchi N."/>
        </authorList>
    </citation>
    <scope>NUCLEOTIDE SEQUENCE</scope>
    <source>
        <strain evidence="1">NBRC 10751</strain>
    </source>
</reference>
<gene>
    <name evidence="1" type="ORF">Amon02_001254200</name>
</gene>
<evidence type="ECO:0000313" key="1">
    <source>
        <dbReference type="EMBL" id="GMF06042.1"/>
    </source>
</evidence>
<dbReference type="Proteomes" id="UP001165064">
    <property type="component" value="Unassembled WGS sequence"/>
</dbReference>
<sequence>MAKSDKHGLLKKRSLDDLKLKKKSASPVVEPGTLRRVKSQGSGSSSGSGSKLSSKKTHAGIVPVVGSTTVKSKSIPSAFASVKSKHAPSTAGKPKSAPSTTIKSTIKKETPTTATTTTAAAAAATSSTTVTPLAKVTDSSLNVVKRPRGRPPKSQQHKNTIAMIASGIGKENKTPATASKSTTTNKETTPVPATTRIQNKKRVQRNPTTLQP</sequence>
<accession>A0ACB5UA68</accession>
<organism evidence="1 2">
    <name type="scientific">Ambrosiozyma monospora</name>
    <name type="common">Yeast</name>
    <name type="synonym">Endomycopsis monosporus</name>
    <dbReference type="NCBI Taxonomy" id="43982"/>
    <lineage>
        <taxon>Eukaryota</taxon>
        <taxon>Fungi</taxon>
        <taxon>Dikarya</taxon>
        <taxon>Ascomycota</taxon>
        <taxon>Saccharomycotina</taxon>
        <taxon>Pichiomycetes</taxon>
        <taxon>Pichiales</taxon>
        <taxon>Pichiaceae</taxon>
        <taxon>Ambrosiozyma</taxon>
    </lineage>
</organism>
<dbReference type="EMBL" id="BSXS01014837">
    <property type="protein sequence ID" value="GMF06042.1"/>
    <property type="molecule type" value="Genomic_DNA"/>
</dbReference>
<keyword evidence="2" id="KW-1185">Reference proteome</keyword>
<comment type="caution">
    <text evidence="1">The sequence shown here is derived from an EMBL/GenBank/DDBJ whole genome shotgun (WGS) entry which is preliminary data.</text>
</comment>
<evidence type="ECO:0000313" key="2">
    <source>
        <dbReference type="Proteomes" id="UP001165064"/>
    </source>
</evidence>
<proteinExistence type="predicted"/>
<protein>
    <submittedName>
        <fullName evidence="1">Unnamed protein product</fullName>
    </submittedName>
</protein>